<organism evidence="2 3">
    <name type="scientific">Punica granatum</name>
    <name type="common">Pomegranate</name>
    <dbReference type="NCBI Taxonomy" id="22663"/>
    <lineage>
        <taxon>Eukaryota</taxon>
        <taxon>Viridiplantae</taxon>
        <taxon>Streptophyta</taxon>
        <taxon>Embryophyta</taxon>
        <taxon>Tracheophyta</taxon>
        <taxon>Spermatophyta</taxon>
        <taxon>Magnoliopsida</taxon>
        <taxon>eudicotyledons</taxon>
        <taxon>Gunneridae</taxon>
        <taxon>Pentapetalae</taxon>
        <taxon>rosids</taxon>
        <taxon>malvids</taxon>
        <taxon>Myrtales</taxon>
        <taxon>Lythraceae</taxon>
        <taxon>Punica</taxon>
    </lineage>
</organism>
<protein>
    <submittedName>
        <fullName evidence="2">Uncharacterized protein</fullName>
    </submittedName>
</protein>
<dbReference type="Proteomes" id="UP000197138">
    <property type="component" value="Unassembled WGS sequence"/>
</dbReference>
<comment type="caution">
    <text evidence="2">The sequence shown here is derived from an EMBL/GenBank/DDBJ whole genome shotgun (WGS) entry which is preliminary data.</text>
</comment>
<reference evidence="3" key="1">
    <citation type="journal article" date="2017" name="Plant J.">
        <title>The pomegranate (Punica granatum L.) genome and the genomics of punicalagin biosynthesis.</title>
        <authorList>
            <person name="Qin G."/>
            <person name="Xu C."/>
            <person name="Ming R."/>
            <person name="Tang H."/>
            <person name="Guyot R."/>
            <person name="Kramer E.M."/>
            <person name="Hu Y."/>
            <person name="Yi X."/>
            <person name="Qi Y."/>
            <person name="Xu X."/>
            <person name="Gao Z."/>
            <person name="Pan H."/>
            <person name="Jian J."/>
            <person name="Tian Y."/>
            <person name="Yue Z."/>
            <person name="Xu Y."/>
        </authorList>
    </citation>
    <scope>NUCLEOTIDE SEQUENCE [LARGE SCALE GENOMIC DNA]</scope>
    <source>
        <strain evidence="3">cv. Dabenzi</strain>
    </source>
</reference>
<evidence type="ECO:0000313" key="3">
    <source>
        <dbReference type="Proteomes" id="UP000197138"/>
    </source>
</evidence>
<sequence length="88" mass="10015">MMVDEDELNSELGKDEHEHPTLIRRLGRTSMIGKNSVMMTFAKECRLRALITLFKESSLSTHQKSVIYPHIKVAQGLNSKSFGIQQIL</sequence>
<accession>A0A218VZ73</accession>
<evidence type="ECO:0000256" key="1">
    <source>
        <dbReference type="SAM" id="MobiDB-lite"/>
    </source>
</evidence>
<name>A0A218VZ73_PUNGR</name>
<dbReference type="AlphaFoldDB" id="A0A218VZ73"/>
<dbReference type="EMBL" id="MTKT01005580">
    <property type="protein sequence ID" value="OWM65593.1"/>
    <property type="molecule type" value="Genomic_DNA"/>
</dbReference>
<proteinExistence type="predicted"/>
<gene>
    <name evidence="2" type="ORF">CDL15_Pgr002553</name>
</gene>
<evidence type="ECO:0000313" key="2">
    <source>
        <dbReference type="EMBL" id="OWM65593.1"/>
    </source>
</evidence>
<feature type="region of interest" description="Disordered" evidence="1">
    <location>
        <begin position="1"/>
        <end position="20"/>
    </location>
</feature>